<keyword evidence="3" id="KW-1185">Reference proteome</keyword>
<evidence type="ECO:0000313" key="2">
    <source>
        <dbReference type="EMBL" id="MBU2667161.1"/>
    </source>
</evidence>
<protein>
    <submittedName>
        <fullName evidence="2">Uncharacterized protein</fullName>
    </submittedName>
</protein>
<organism evidence="2 3">
    <name type="scientific">Paractinoplanes bogorensis</name>
    <dbReference type="NCBI Taxonomy" id="1610840"/>
    <lineage>
        <taxon>Bacteria</taxon>
        <taxon>Bacillati</taxon>
        <taxon>Actinomycetota</taxon>
        <taxon>Actinomycetes</taxon>
        <taxon>Micromonosporales</taxon>
        <taxon>Micromonosporaceae</taxon>
        <taxon>Paractinoplanes</taxon>
    </lineage>
</organism>
<gene>
    <name evidence="2" type="ORF">KOI35_27000</name>
</gene>
<dbReference type="EMBL" id="JAHKKG010000008">
    <property type="protein sequence ID" value="MBU2667161.1"/>
    <property type="molecule type" value="Genomic_DNA"/>
</dbReference>
<reference evidence="2 3" key="1">
    <citation type="submission" date="2021-06" db="EMBL/GenBank/DDBJ databases">
        <title>Actinoplanes lichenicola sp. nov., and Actinoplanes ovalisporus sp. nov., isolated from lichen in Thailand.</title>
        <authorList>
            <person name="Saeng-In P."/>
            <person name="Kanchanasin P."/>
            <person name="Yuki M."/>
            <person name="Kudo T."/>
            <person name="Ohkuma M."/>
            <person name="Phongsopitanun W."/>
            <person name="Tanasupawat S."/>
        </authorList>
    </citation>
    <scope>NUCLEOTIDE SEQUENCE [LARGE SCALE GENOMIC DNA]</scope>
    <source>
        <strain evidence="2 3">NBRC 110975</strain>
    </source>
</reference>
<dbReference type="Proteomes" id="UP001519654">
    <property type="component" value="Unassembled WGS sequence"/>
</dbReference>
<feature type="region of interest" description="Disordered" evidence="1">
    <location>
        <begin position="1"/>
        <end position="25"/>
    </location>
</feature>
<accession>A0ABS5YVQ8</accession>
<evidence type="ECO:0000313" key="3">
    <source>
        <dbReference type="Proteomes" id="UP001519654"/>
    </source>
</evidence>
<dbReference type="RefSeq" id="WP_215791413.1">
    <property type="nucleotide sequence ID" value="NZ_JAHKKG010000008.1"/>
</dbReference>
<name>A0ABS5YVQ8_9ACTN</name>
<sequence>MLIRAVRGEDGVWRGSDGPPTRGRRSVLHVRPVGPYAGRRLDLDVGETSAPPGWTRFHLPIGTYYATDVVCWLLFGADFPGCWPPTRFCGRRCG</sequence>
<evidence type="ECO:0000256" key="1">
    <source>
        <dbReference type="SAM" id="MobiDB-lite"/>
    </source>
</evidence>
<feature type="compositionally biased region" description="Basic and acidic residues" evidence="1">
    <location>
        <begin position="1"/>
        <end position="12"/>
    </location>
</feature>
<proteinExistence type="predicted"/>
<comment type="caution">
    <text evidence="2">The sequence shown here is derived from an EMBL/GenBank/DDBJ whole genome shotgun (WGS) entry which is preliminary data.</text>
</comment>